<proteinExistence type="predicted"/>
<dbReference type="RefSeq" id="WP_374219126.1">
    <property type="nucleotide sequence ID" value="NZ_JAXOVW010000080.1"/>
</dbReference>
<dbReference type="InterPro" id="IPR008983">
    <property type="entry name" value="Tumour_necrosis_fac-like_dom"/>
</dbReference>
<evidence type="ECO:0000313" key="2">
    <source>
        <dbReference type="Proteomes" id="UP001291930"/>
    </source>
</evidence>
<accession>A0ABU5K201</accession>
<name>A0ABU5K201_9BACI</name>
<reference evidence="2" key="1">
    <citation type="submission" date="2023-11" db="EMBL/GenBank/DDBJ databases">
        <title>Genome Sequence of Bacillus pseudomycoides stain BUPM19.</title>
        <authorList>
            <person name="Farhat A."/>
        </authorList>
    </citation>
    <scope>NUCLEOTIDE SEQUENCE [LARGE SCALE GENOMIC DNA]</scope>
    <source>
        <strain evidence="2">BUPM19</strain>
    </source>
</reference>
<protein>
    <submittedName>
        <fullName evidence="1">ABC transporter permease</fullName>
    </submittedName>
</protein>
<keyword evidence="2" id="KW-1185">Reference proteome</keyword>
<organism evidence="1 2">
    <name type="scientific">Bacillus bingmayongensis</name>
    <dbReference type="NCBI Taxonomy" id="1150157"/>
    <lineage>
        <taxon>Bacteria</taxon>
        <taxon>Bacillati</taxon>
        <taxon>Bacillota</taxon>
        <taxon>Bacilli</taxon>
        <taxon>Bacillales</taxon>
        <taxon>Bacillaceae</taxon>
        <taxon>Bacillus</taxon>
    </lineage>
</organism>
<gene>
    <name evidence="1" type="ORF">U2I54_22395</name>
</gene>
<dbReference type="SUPFAM" id="SSF49842">
    <property type="entry name" value="TNF-like"/>
    <property type="match status" value="1"/>
</dbReference>
<dbReference type="Proteomes" id="UP001291930">
    <property type="component" value="Unassembled WGS sequence"/>
</dbReference>
<dbReference type="Gene3D" id="2.60.120.40">
    <property type="match status" value="1"/>
</dbReference>
<dbReference type="EMBL" id="JAXOVW010000080">
    <property type="protein sequence ID" value="MDZ5609729.1"/>
    <property type="molecule type" value="Genomic_DNA"/>
</dbReference>
<comment type="caution">
    <text evidence="1">The sequence shown here is derived from an EMBL/GenBank/DDBJ whole genome shotgun (WGS) entry which is preliminary data.</text>
</comment>
<sequence>MTLLQLIRPSAFRAVKAFNQNVLIERFQQITYETKQFDLKDEYNISDSTFVPKRKGVYAITAGAAFLAKFPFDTSRTTTMLIRVNDIDIVKEDYHFVPELAGRPYAVRISTILQLNKRDKVQVWTIISGGNMTILNNEGTHFEAARFPSP</sequence>
<evidence type="ECO:0000313" key="1">
    <source>
        <dbReference type="EMBL" id="MDZ5609729.1"/>
    </source>
</evidence>